<dbReference type="InterPro" id="IPR036388">
    <property type="entry name" value="WH-like_DNA-bd_sf"/>
</dbReference>
<accession>A0A0S7YIT8</accession>
<dbReference type="SUPFAM" id="SSF52540">
    <property type="entry name" value="P-loop containing nucleoside triphosphate hydrolases"/>
    <property type="match status" value="1"/>
</dbReference>
<dbReference type="InterPro" id="IPR051677">
    <property type="entry name" value="AfsR-DnrI-RedD_regulator"/>
</dbReference>
<dbReference type="Proteomes" id="UP000051012">
    <property type="component" value="Unassembled WGS sequence"/>
</dbReference>
<dbReference type="GO" id="GO:0003677">
    <property type="term" value="F:DNA binding"/>
    <property type="evidence" value="ECO:0007669"/>
    <property type="project" value="UniProtKB-UniRule"/>
</dbReference>
<dbReference type="GO" id="GO:0006355">
    <property type="term" value="P:regulation of DNA-templated transcription"/>
    <property type="evidence" value="ECO:0007669"/>
    <property type="project" value="InterPro"/>
</dbReference>
<dbReference type="InterPro" id="IPR027417">
    <property type="entry name" value="P-loop_NTPase"/>
</dbReference>
<dbReference type="EMBL" id="LJNI01000001">
    <property type="protein sequence ID" value="KPJ74544.1"/>
    <property type="molecule type" value="Genomic_DNA"/>
</dbReference>
<dbReference type="AlphaFoldDB" id="A0A0S7YIT8"/>
<dbReference type="SUPFAM" id="SSF46894">
    <property type="entry name" value="C-terminal effector domain of the bipartite response regulators"/>
    <property type="match status" value="1"/>
</dbReference>
<keyword evidence="1 2" id="KW-0238">DNA-binding</keyword>
<dbReference type="InterPro" id="IPR059106">
    <property type="entry name" value="WHD_MalT"/>
</dbReference>
<reference evidence="4 5" key="1">
    <citation type="journal article" date="2015" name="Microbiome">
        <title>Genomic resolution of linkages in carbon, nitrogen, and sulfur cycling among widespread estuary sediment bacteria.</title>
        <authorList>
            <person name="Baker B.J."/>
            <person name="Lazar C.S."/>
            <person name="Teske A.P."/>
            <person name="Dick G.J."/>
        </authorList>
    </citation>
    <scope>NUCLEOTIDE SEQUENCE [LARGE SCALE GENOMIC DNA]</scope>
    <source>
        <strain evidence="4">DG_78</strain>
    </source>
</reference>
<evidence type="ECO:0000259" key="3">
    <source>
        <dbReference type="PROSITE" id="PS51755"/>
    </source>
</evidence>
<dbReference type="InterPro" id="IPR019734">
    <property type="entry name" value="TPR_rpt"/>
</dbReference>
<evidence type="ECO:0000313" key="4">
    <source>
        <dbReference type="EMBL" id="KPJ74544.1"/>
    </source>
</evidence>
<evidence type="ECO:0000256" key="1">
    <source>
        <dbReference type="ARBA" id="ARBA00023125"/>
    </source>
</evidence>
<dbReference type="PANTHER" id="PTHR35807">
    <property type="entry name" value="TRANSCRIPTIONAL REGULATOR REDD-RELATED"/>
    <property type="match status" value="1"/>
</dbReference>
<organism evidence="4 5">
    <name type="scientific">candidate division TA06 bacterium DG_78</name>
    <dbReference type="NCBI Taxonomy" id="1703772"/>
    <lineage>
        <taxon>Bacteria</taxon>
        <taxon>Bacteria division TA06</taxon>
    </lineage>
</organism>
<dbReference type="GO" id="GO:0000160">
    <property type="term" value="P:phosphorelay signal transduction system"/>
    <property type="evidence" value="ECO:0007669"/>
    <property type="project" value="InterPro"/>
</dbReference>
<comment type="caution">
    <text evidence="4">The sequence shown here is derived from an EMBL/GenBank/DDBJ whole genome shotgun (WGS) entry which is preliminary data.</text>
</comment>
<feature type="DNA-binding region" description="OmpR/PhoB-type" evidence="2">
    <location>
        <begin position="805"/>
        <end position="915"/>
    </location>
</feature>
<dbReference type="InterPro" id="IPR016032">
    <property type="entry name" value="Sig_transdc_resp-reg_C-effctor"/>
</dbReference>
<dbReference type="Pfam" id="PF25873">
    <property type="entry name" value="WHD_MalT"/>
    <property type="match status" value="1"/>
</dbReference>
<dbReference type="Gene3D" id="3.40.50.300">
    <property type="entry name" value="P-loop containing nucleotide triphosphate hydrolases"/>
    <property type="match status" value="1"/>
</dbReference>
<dbReference type="SUPFAM" id="SSF48452">
    <property type="entry name" value="TPR-like"/>
    <property type="match status" value="2"/>
</dbReference>
<evidence type="ECO:0000313" key="5">
    <source>
        <dbReference type="Proteomes" id="UP000051012"/>
    </source>
</evidence>
<dbReference type="InterPro" id="IPR011990">
    <property type="entry name" value="TPR-like_helical_dom_sf"/>
</dbReference>
<protein>
    <recommendedName>
        <fullName evidence="3">OmpR/PhoB-type domain-containing protein</fullName>
    </recommendedName>
</protein>
<feature type="domain" description="OmpR/PhoB-type" evidence="3">
    <location>
        <begin position="805"/>
        <end position="915"/>
    </location>
</feature>
<dbReference type="InterPro" id="IPR001867">
    <property type="entry name" value="OmpR/PhoB-type_DNA-bd"/>
</dbReference>
<sequence length="1064" mass="124582">MNSIKKTIIVTKLQHPQIKKNTLRRSRLLKSLKEKLDRKLILINAGAGYGKTTLLSQFLSEIKIPYVFYHLEKTDGEMNVFFSYLTAGIKRRYAQFGKRTENILQKLKYPNKYLDIVAGTFINEIVEWIPNDLLIILDDYHNIDPSTYIDQTLNYLFKHAPPSLHFIISTRQTPLFYLSKMKARQEFFKLSSNDLRFTNAEIKKLLEDIYSIPLNEHELKILQKYCEGWITSLQLMLQSSADNIKDTFDKHYTLADMKTRHELQSDYFNYFAQEIYNREAKDVQQFIVDCSILEWLDPDICYAVTGRRDSKNILYDLEAQNAFLNRVSDNSYRFHNLYRDFLFSKLPVSRRKQMYLMVARYLFKSGQTEFAANYYLLAGQYNQVVAIMSKIGYNLTDRGKSDTVCSYIEKLPQSIVNHNPDVLMIYGYALMLSGYPHEATDNLMNAIKLFQKKSKSSTKLARAFYELASVNFIGGNDQLAMKWLRKALQACPKKKDITYAYILNSLGILYSRLGIKKYADAVESFKQALHIVKNYIKDESTEAVIYNNWAMIERKMGNLRTAYEKSSDAICLLKKEGNFCAQSGTAFCSAAWFSLQLGYLQQAYSVLTVGLDISKKYNDIYSQATLWRGFSWYFIESEDFQKAKEYLQKSIEFFHAKQFRTSLQTANRDLCLINIELGLLAEAEQNLSASWDIKKTRDDADAIELLSVEAELRRAQGKLDSAKKTLCYALRLAKKYGQMFETFTILLRLADVLHESGKIVQAEEFLQQAVTLACERDYGYRFAQVLRKKRWMIECVMKSEKKYVLSILSRARIPYHIVEISLFGNPTIHVDGKEIRPESWKTAKAMKLFCYLCTKRRKPVSRDELIDTLWPNASLRSGSINLRKAMQHIRQAFNETIRSDDNPLQYRGKFYTISPYFSVLQDTEEFMHTIDTITQSKQFTEKQRDDVIKAVALYEIELAKGWYDDWVEEMRSYYNKLYEKCLLILVDHYLEKNNCRESIVWLNKLITKNYYEEEYHKKLWTIYARLKKFNAIKQDFVALEKAFKKEMKAQLHPETIALYKSFIK</sequence>
<dbReference type="Gene3D" id="1.10.10.10">
    <property type="entry name" value="Winged helix-like DNA-binding domain superfamily/Winged helix DNA-binding domain"/>
    <property type="match status" value="1"/>
</dbReference>
<evidence type="ECO:0000256" key="2">
    <source>
        <dbReference type="PROSITE-ProRule" id="PRU01091"/>
    </source>
</evidence>
<dbReference type="Gene3D" id="1.25.40.10">
    <property type="entry name" value="Tetratricopeptide repeat domain"/>
    <property type="match status" value="4"/>
</dbReference>
<gene>
    <name evidence="4" type="ORF">AMJ52_00040</name>
</gene>
<name>A0A0S7YIT8_UNCT6</name>
<dbReference type="SMART" id="SM00028">
    <property type="entry name" value="TPR"/>
    <property type="match status" value="5"/>
</dbReference>
<dbReference type="PROSITE" id="PS51755">
    <property type="entry name" value="OMPR_PHOB"/>
    <property type="match status" value="1"/>
</dbReference>
<proteinExistence type="predicted"/>